<reference evidence="2 3" key="1">
    <citation type="submission" date="2016-06" db="EMBL/GenBank/DDBJ databases">
        <title>Comparative genomics of the ectomycorrhizal sister species Rhizopogon vinicolor and Rhizopogon vesiculosus (Basidiomycota: Boletales) reveals a divergence of the mating type B locus.</title>
        <authorList>
            <consortium name="DOE Joint Genome Institute"/>
            <person name="Mujic A.B."/>
            <person name="Kuo A."/>
            <person name="Tritt A."/>
            <person name="Lipzen A."/>
            <person name="Chen C."/>
            <person name="Johnson J."/>
            <person name="Sharma A."/>
            <person name="Barry K."/>
            <person name="Grigoriev I.V."/>
            <person name="Spatafora J.W."/>
        </authorList>
    </citation>
    <scope>NUCLEOTIDE SEQUENCE [LARGE SCALE GENOMIC DNA]</scope>
    <source>
        <strain evidence="2 3">AM-OR11-026</strain>
    </source>
</reference>
<feature type="transmembrane region" description="Helical" evidence="1">
    <location>
        <begin position="47"/>
        <end position="67"/>
    </location>
</feature>
<keyword evidence="1" id="KW-0812">Transmembrane</keyword>
<evidence type="ECO:0000256" key="1">
    <source>
        <dbReference type="SAM" id="Phobius"/>
    </source>
</evidence>
<evidence type="ECO:0000313" key="2">
    <source>
        <dbReference type="EMBL" id="OAX40170.1"/>
    </source>
</evidence>
<accession>A0A1B7N5P7</accession>
<proteinExistence type="predicted"/>
<dbReference type="AlphaFoldDB" id="A0A1B7N5P7"/>
<keyword evidence="1" id="KW-0472">Membrane</keyword>
<sequence length="70" mass="7471">MHVGDATHSFGGCMSFTTTAPLSSRFLVFVLSGSAETSFGVYHTSPFFYSLLILALGSLGVEISYLLGWS</sequence>
<keyword evidence="1" id="KW-1133">Transmembrane helix</keyword>
<dbReference type="EMBL" id="KV448222">
    <property type="protein sequence ID" value="OAX40170.1"/>
    <property type="molecule type" value="Genomic_DNA"/>
</dbReference>
<organism evidence="2 3">
    <name type="scientific">Rhizopogon vinicolor AM-OR11-026</name>
    <dbReference type="NCBI Taxonomy" id="1314800"/>
    <lineage>
        <taxon>Eukaryota</taxon>
        <taxon>Fungi</taxon>
        <taxon>Dikarya</taxon>
        <taxon>Basidiomycota</taxon>
        <taxon>Agaricomycotina</taxon>
        <taxon>Agaricomycetes</taxon>
        <taxon>Agaricomycetidae</taxon>
        <taxon>Boletales</taxon>
        <taxon>Suillineae</taxon>
        <taxon>Rhizopogonaceae</taxon>
        <taxon>Rhizopogon</taxon>
    </lineage>
</organism>
<protein>
    <submittedName>
        <fullName evidence="2">Uncharacterized protein</fullName>
    </submittedName>
</protein>
<name>A0A1B7N5P7_9AGAM</name>
<gene>
    <name evidence="2" type="ORF">K503DRAFT_768852</name>
</gene>
<evidence type="ECO:0000313" key="3">
    <source>
        <dbReference type="Proteomes" id="UP000092154"/>
    </source>
</evidence>
<dbReference type="InParanoid" id="A0A1B7N5P7"/>
<dbReference type="Proteomes" id="UP000092154">
    <property type="component" value="Unassembled WGS sequence"/>
</dbReference>
<keyword evidence="3" id="KW-1185">Reference proteome</keyword>